<name>A0A6G1GAD6_9PEZI</name>
<dbReference type="AlphaFoldDB" id="A0A6G1GAD6"/>
<dbReference type="InterPro" id="IPR001853">
    <property type="entry name" value="DSBA-like_thioredoxin_dom"/>
</dbReference>
<dbReference type="PANTHER" id="PTHR42943">
    <property type="entry name" value="GLUTATHIONE S-TRANSFERASE KAPPA"/>
    <property type="match status" value="1"/>
</dbReference>
<evidence type="ECO:0000256" key="1">
    <source>
        <dbReference type="ARBA" id="ARBA00006494"/>
    </source>
</evidence>
<comment type="catalytic activity">
    <reaction evidence="3 4">
        <text>RX + glutathione = an S-substituted glutathione + a halide anion + H(+)</text>
        <dbReference type="Rhea" id="RHEA:16437"/>
        <dbReference type="ChEBI" id="CHEBI:15378"/>
        <dbReference type="ChEBI" id="CHEBI:16042"/>
        <dbReference type="ChEBI" id="CHEBI:17792"/>
        <dbReference type="ChEBI" id="CHEBI:57925"/>
        <dbReference type="ChEBI" id="CHEBI:90779"/>
        <dbReference type="EC" id="2.5.1.18"/>
    </reaction>
</comment>
<evidence type="ECO:0000256" key="3">
    <source>
        <dbReference type="ARBA" id="ARBA00047960"/>
    </source>
</evidence>
<reference evidence="9" key="3">
    <citation type="submission" date="2025-04" db="UniProtKB">
        <authorList>
            <consortium name="RefSeq"/>
        </authorList>
    </citation>
    <scope>IDENTIFICATION</scope>
    <source>
        <strain evidence="9">CBS 781.70</strain>
    </source>
</reference>
<evidence type="ECO:0000313" key="9">
    <source>
        <dbReference type="RefSeq" id="XP_033536625.1"/>
    </source>
</evidence>
<feature type="domain" description="DSBA-like thioredoxin" evidence="6">
    <location>
        <begin position="6"/>
        <end position="207"/>
    </location>
</feature>
<dbReference type="RefSeq" id="XP_033536625.1">
    <property type="nucleotide sequence ID" value="XM_033678913.1"/>
</dbReference>
<dbReference type="Pfam" id="PF01323">
    <property type="entry name" value="DSBA"/>
    <property type="match status" value="1"/>
</dbReference>
<dbReference type="PIRSF" id="PIRSF006386">
    <property type="entry name" value="HCCAis_GSTk"/>
    <property type="match status" value="1"/>
</dbReference>
<dbReference type="GO" id="GO:0005739">
    <property type="term" value="C:mitochondrion"/>
    <property type="evidence" value="ECO:0007669"/>
    <property type="project" value="TreeGrafter"/>
</dbReference>
<reference evidence="9" key="2">
    <citation type="submission" date="2020-04" db="EMBL/GenBank/DDBJ databases">
        <authorList>
            <consortium name="NCBI Genome Project"/>
        </authorList>
    </citation>
    <scope>NUCLEOTIDE SEQUENCE</scope>
    <source>
        <strain evidence="9">CBS 781.70</strain>
    </source>
</reference>
<gene>
    <name evidence="7 9" type="ORF">P152DRAFT_456032</name>
</gene>
<evidence type="ECO:0000259" key="6">
    <source>
        <dbReference type="Pfam" id="PF01323"/>
    </source>
</evidence>
<dbReference type="SUPFAM" id="SSF52833">
    <property type="entry name" value="Thioredoxin-like"/>
    <property type="match status" value="1"/>
</dbReference>
<organism evidence="7">
    <name type="scientific">Eremomyces bilateralis CBS 781.70</name>
    <dbReference type="NCBI Taxonomy" id="1392243"/>
    <lineage>
        <taxon>Eukaryota</taxon>
        <taxon>Fungi</taxon>
        <taxon>Dikarya</taxon>
        <taxon>Ascomycota</taxon>
        <taxon>Pezizomycotina</taxon>
        <taxon>Dothideomycetes</taxon>
        <taxon>Dothideomycetes incertae sedis</taxon>
        <taxon>Eremomycetales</taxon>
        <taxon>Eremomycetaceae</taxon>
        <taxon>Eremomyces</taxon>
    </lineage>
</organism>
<comment type="similarity">
    <text evidence="1 4">Belongs to the GST superfamily. Kappa family.</text>
</comment>
<evidence type="ECO:0000313" key="7">
    <source>
        <dbReference type="EMBL" id="KAF1814994.1"/>
    </source>
</evidence>
<dbReference type="EC" id="2.5.1.18" evidence="4"/>
<dbReference type="GO" id="GO:0004364">
    <property type="term" value="F:glutathione transferase activity"/>
    <property type="evidence" value="ECO:0007669"/>
    <property type="project" value="UniProtKB-UniRule"/>
</dbReference>
<dbReference type="InterPro" id="IPR014440">
    <property type="entry name" value="HCCAis_GSTk"/>
</dbReference>
<evidence type="ECO:0000256" key="5">
    <source>
        <dbReference type="PIRSR" id="PIRSR006386-1"/>
    </source>
</evidence>
<feature type="active site" description="Nucleophile" evidence="5">
    <location>
        <position position="14"/>
    </location>
</feature>
<dbReference type="PANTHER" id="PTHR42943:SF13">
    <property type="entry name" value="GLUTATHIONE S-TRANSFERASE KAPPA-RELATED"/>
    <property type="match status" value="1"/>
</dbReference>
<dbReference type="Gene3D" id="3.40.30.10">
    <property type="entry name" value="Glutaredoxin"/>
    <property type="match status" value="1"/>
</dbReference>
<evidence type="ECO:0000256" key="2">
    <source>
        <dbReference type="ARBA" id="ARBA00022679"/>
    </source>
</evidence>
<proteinExistence type="inferred from homology"/>
<dbReference type="FunFam" id="3.40.30.10:FF:000096">
    <property type="entry name" value="Glutathione S-transferase kappa"/>
    <property type="match status" value="1"/>
</dbReference>
<dbReference type="InterPro" id="IPR036249">
    <property type="entry name" value="Thioredoxin-like_sf"/>
</dbReference>
<dbReference type="GO" id="GO:0005777">
    <property type="term" value="C:peroxisome"/>
    <property type="evidence" value="ECO:0007669"/>
    <property type="project" value="TreeGrafter"/>
</dbReference>
<evidence type="ECO:0000256" key="4">
    <source>
        <dbReference type="PIRNR" id="PIRNR006386"/>
    </source>
</evidence>
<evidence type="ECO:0000313" key="8">
    <source>
        <dbReference type="Proteomes" id="UP000504638"/>
    </source>
</evidence>
<keyword evidence="2 4" id="KW-0808">Transferase</keyword>
<sequence length="228" mass="26205">MGQSKIKTYLDCVSPYSWFALVYLRENRSALKAHGVDVEFVPVFLGGINVGSGNKPPWTLPAKKNYGPYDSDRAQKYFGVKLITPEFFPILSLLPQRCMVYVKDKYSQDKFEDAFNELWVSMWQQSKDLSKPDVMAESLSRHFSEEDVRKIMAAANTPEYKQKLNDNTKEALDCGAFGCPWSMVTNDKGVTEPFFGSDRFHFMWEYLGIPHQNVRIEERGNGQEKTKL</sequence>
<dbReference type="GO" id="GO:0006749">
    <property type="term" value="P:glutathione metabolic process"/>
    <property type="evidence" value="ECO:0007669"/>
    <property type="project" value="TreeGrafter"/>
</dbReference>
<dbReference type="OrthoDB" id="4664297at2759"/>
<reference evidence="7 9" key="1">
    <citation type="submission" date="2020-01" db="EMBL/GenBank/DDBJ databases">
        <authorList>
            <consortium name="DOE Joint Genome Institute"/>
            <person name="Haridas S."/>
            <person name="Albert R."/>
            <person name="Binder M."/>
            <person name="Bloem J."/>
            <person name="Labutti K."/>
            <person name="Salamov A."/>
            <person name="Andreopoulos B."/>
            <person name="Baker S.E."/>
            <person name="Barry K."/>
            <person name="Bills G."/>
            <person name="Bluhm B.H."/>
            <person name="Cannon C."/>
            <person name="Castanera R."/>
            <person name="Culley D.E."/>
            <person name="Daum C."/>
            <person name="Ezra D."/>
            <person name="Gonzalez J.B."/>
            <person name="Henrissat B."/>
            <person name="Kuo A."/>
            <person name="Liang C."/>
            <person name="Lipzen A."/>
            <person name="Lutzoni F."/>
            <person name="Magnuson J."/>
            <person name="Mondo S."/>
            <person name="Nolan M."/>
            <person name="Ohm R."/>
            <person name="Pangilinan J."/>
            <person name="Park H.-J."/>
            <person name="Ramirez L."/>
            <person name="Alfaro M."/>
            <person name="Sun H."/>
            <person name="Tritt A."/>
            <person name="Yoshinaga Y."/>
            <person name="Zwiers L.-H."/>
            <person name="Turgeon B.G."/>
            <person name="Goodwin S.B."/>
            <person name="Spatafora J.W."/>
            <person name="Crous P.W."/>
            <person name="Grigoriev I.V."/>
        </authorList>
    </citation>
    <scope>NUCLEOTIDE SEQUENCE</scope>
    <source>
        <strain evidence="7 9">CBS 781.70</strain>
    </source>
</reference>
<dbReference type="GO" id="GO:0004602">
    <property type="term" value="F:glutathione peroxidase activity"/>
    <property type="evidence" value="ECO:0007669"/>
    <property type="project" value="TreeGrafter"/>
</dbReference>
<dbReference type="GeneID" id="54419483"/>
<dbReference type="Proteomes" id="UP000504638">
    <property type="component" value="Unplaced"/>
</dbReference>
<protein>
    <recommendedName>
        <fullName evidence="4">Glutathione S-transferase kappa</fullName>
        <ecNumber evidence="4">2.5.1.18</ecNumber>
    </recommendedName>
</protein>
<dbReference type="EMBL" id="ML975152">
    <property type="protein sequence ID" value="KAF1814994.1"/>
    <property type="molecule type" value="Genomic_DNA"/>
</dbReference>
<dbReference type="InterPro" id="IPR051924">
    <property type="entry name" value="GST_Kappa/NadH"/>
</dbReference>
<keyword evidence="8" id="KW-1185">Reference proteome</keyword>
<accession>A0A6G1GAD6</accession>